<evidence type="ECO:0000256" key="2">
    <source>
        <dbReference type="ARBA" id="ARBA00005349"/>
    </source>
</evidence>
<evidence type="ECO:0000256" key="1">
    <source>
        <dbReference type="ARBA" id="ARBA00001974"/>
    </source>
</evidence>
<keyword evidence="5" id="KW-0560">Oxidoreductase</keyword>
<keyword evidence="3" id="KW-0285">Flavoprotein</keyword>
<accession>A0A7R8ZPE6</accession>
<feature type="domain" description="FAD-binding" evidence="7">
    <location>
        <begin position="257"/>
        <end position="333"/>
    </location>
</feature>
<dbReference type="InterPro" id="IPR051205">
    <property type="entry name" value="UbiH/COQ6_monooxygenase"/>
</dbReference>
<dbReference type="GO" id="GO:0005739">
    <property type="term" value="C:mitochondrion"/>
    <property type="evidence" value="ECO:0007669"/>
    <property type="project" value="TreeGrafter"/>
</dbReference>
<feature type="non-terminal residue" evidence="8">
    <location>
        <position position="1"/>
    </location>
</feature>
<organism evidence="8">
    <name type="scientific">Cyprideis torosa</name>
    <dbReference type="NCBI Taxonomy" id="163714"/>
    <lineage>
        <taxon>Eukaryota</taxon>
        <taxon>Metazoa</taxon>
        <taxon>Ecdysozoa</taxon>
        <taxon>Arthropoda</taxon>
        <taxon>Crustacea</taxon>
        <taxon>Oligostraca</taxon>
        <taxon>Ostracoda</taxon>
        <taxon>Podocopa</taxon>
        <taxon>Podocopida</taxon>
        <taxon>Cytherocopina</taxon>
        <taxon>Cytheroidea</taxon>
        <taxon>Cytherideidae</taxon>
        <taxon>Cyprideis</taxon>
    </lineage>
</organism>
<dbReference type="AlphaFoldDB" id="A0A7R8ZPE6"/>
<dbReference type="GO" id="GO:0004497">
    <property type="term" value="F:monooxygenase activity"/>
    <property type="evidence" value="ECO:0007669"/>
    <property type="project" value="UniProtKB-KW"/>
</dbReference>
<keyword evidence="4" id="KW-0274">FAD</keyword>
<evidence type="ECO:0000256" key="6">
    <source>
        <dbReference type="ARBA" id="ARBA00023033"/>
    </source>
</evidence>
<dbReference type="Pfam" id="PF01494">
    <property type="entry name" value="FAD_binding_3"/>
    <property type="match status" value="1"/>
</dbReference>
<comment type="cofactor">
    <cofactor evidence="1">
        <name>FAD</name>
        <dbReference type="ChEBI" id="CHEBI:57692"/>
    </cofactor>
</comment>
<dbReference type="InterPro" id="IPR036188">
    <property type="entry name" value="FAD/NAD-bd_sf"/>
</dbReference>
<dbReference type="Gene3D" id="3.50.50.60">
    <property type="entry name" value="FAD/NAD(P)-binding domain"/>
    <property type="match status" value="2"/>
</dbReference>
<dbReference type="InterPro" id="IPR002938">
    <property type="entry name" value="FAD-bd"/>
</dbReference>
<comment type="similarity">
    <text evidence="2">Belongs to the UbiH/COQ6 family.</text>
</comment>
<dbReference type="OrthoDB" id="683240at2759"/>
<evidence type="ECO:0000256" key="4">
    <source>
        <dbReference type="ARBA" id="ARBA00022827"/>
    </source>
</evidence>
<proteinExistence type="inferred from homology"/>
<dbReference type="SUPFAM" id="SSF51905">
    <property type="entry name" value="FAD/NAD(P)-binding domain"/>
    <property type="match status" value="1"/>
</dbReference>
<sequence>KTCAMLVPLLPIRFRVASQCPSFRQMSSSGCDADVIISGGGLVGMALACAMGRNPWISDKKILILERSPAPAPSPPLAEVDPVSTPYSNRVVALNPGTEKFLESINVWSKLPRWQAVHRMQVWETGSAAFINFDAGSSDKITTVVETNWLLRGMLEKAIVGTLEMDCGEDDRDDHVAWQRFQDPGPIALLPLRHGLSSLVWSTRDADRLMALTEEEFVEELNKALTRSPQWENCPPRGGSSAFRLPPTVSKVVSGSRAAYPLALTMACSYVRPRVVLVGDAAHQVHPMAGLGVNLGFGDVQALTRAVERSARLGKEIGGRNELMEYNSRRQRVNVPIMTAIDSLHRLYSTTLAPLVLLRSLGLGATDAAGPLKRLIMLQASTT</sequence>
<dbReference type="PANTHER" id="PTHR43876:SF7">
    <property type="entry name" value="UBIQUINONE BIOSYNTHESIS MONOOXYGENASE COQ6, MITOCHONDRIAL"/>
    <property type="match status" value="1"/>
</dbReference>
<dbReference type="GO" id="GO:0006744">
    <property type="term" value="P:ubiquinone biosynthetic process"/>
    <property type="evidence" value="ECO:0007669"/>
    <property type="project" value="UniProtKB-ARBA"/>
</dbReference>
<protein>
    <recommendedName>
        <fullName evidence="7">FAD-binding domain-containing protein</fullName>
    </recommendedName>
</protein>
<dbReference type="EMBL" id="OB664346">
    <property type="protein sequence ID" value="CAD7232187.1"/>
    <property type="molecule type" value="Genomic_DNA"/>
</dbReference>
<keyword evidence="6" id="KW-0503">Monooxygenase</keyword>
<gene>
    <name evidence="8" type="ORF">CTOB1V02_LOCUS10028</name>
</gene>
<reference evidence="8" key="1">
    <citation type="submission" date="2020-11" db="EMBL/GenBank/DDBJ databases">
        <authorList>
            <person name="Tran Van P."/>
        </authorList>
    </citation>
    <scope>NUCLEOTIDE SEQUENCE</scope>
</reference>
<name>A0A7R8ZPE6_9CRUS</name>
<dbReference type="GO" id="GO:0071949">
    <property type="term" value="F:FAD binding"/>
    <property type="evidence" value="ECO:0007669"/>
    <property type="project" value="InterPro"/>
</dbReference>
<dbReference type="PANTHER" id="PTHR43876">
    <property type="entry name" value="UBIQUINONE BIOSYNTHESIS MONOOXYGENASE COQ6, MITOCHONDRIAL"/>
    <property type="match status" value="1"/>
</dbReference>
<evidence type="ECO:0000256" key="3">
    <source>
        <dbReference type="ARBA" id="ARBA00022630"/>
    </source>
</evidence>
<evidence type="ECO:0000313" key="8">
    <source>
        <dbReference type="EMBL" id="CAD7232187.1"/>
    </source>
</evidence>
<evidence type="ECO:0000256" key="5">
    <source>
        <dbReference type="ARBA" id="ARBA00023002"/>
    </source>
</evidence>
<evidence type="ECO:0000259" key="7">
    <source>
        <dbReference type="Pfam" id="PF01494"/>
    </source>
</evidence>
<dbReference type="PRINTS" id="PR00420">
    <property type="entry name" value="RNGMNOXGNASE"/>
</dbReference>
<dbReference type="FunFam" id="3.50.50.60:FF:000021">
    <property type="entry name" value="Ubiquinone biosynthesis monooxygenase COQ6"/>
    <property type="match status" value="1"/>
</dbReference>